<dbReference type="EMBL" id="JWIR02000086">
    <property type="protein sequence ID" value="KKB34349.1"/>
    <property type="molecule type" value="Genomic_DNA"/>
</dbReference>
<accession>A0A0F5HLT3</accession>
<dbReference type="Gene3D" id="3.40.50.620">
    <property type="entry name" value="HUPs"/>
    <property type="match status" value="1"/>
</dbReference>
<feature type="domain" description="UspA" evidence="1">
    <location>
        <begin position="1"/>
        <end position="127"/>
    </location>
</feature>
<protein>
    <recommendedName>
        <fullName evidence="1">UspA domain-containing protein</fullName>
    </recommendedName>
</protein>
<dbReference type="CDD" id="cd00293">
    <property type="entry name" value="USP-like"/>
    <property type="match status" value="1"/>
</dbReference>
<evidence type="ECO:0000259" key="1">
    <source>
        <dbReference type="Pfam" id="PF00582"/>
    </source>
</evidence>
<evidence type="ECO:0000313" key="3">
    <source>
        <dbReference type="Proteomes" id="UP000031563"/>
    </source>
</evidence>
<dbReference type="Pfam" id="PF00582">
    <property type="entry name" value="Usp"/>
    <property type="match status" value="1"/>
</dbReference>
<dbReference type="SUPFAM" id="SSF52402">
    <property type="entry name" value="Adenine nucleotide alpha hydrolases-like"/>
    <property type="match status" value="1"/>
</dbReference>
<name>A0A0F5HLT3_BACTR</name>
<reference evidence="2" key="1">
    <citation type="submission" date="2015-02" db="EMBL/GenBank/DDBJ databases">
        <title>Genome Assembly of Bacillaceae bacterium MTCC 8252.</title>
        <authorList>
            <person name="Verma A."/>
            <person name="Khatri I."/>
            <person name="Mual P."/>
            <person name="Subramanian S."/>
            <person name="Krishnamurthi S."/>
        </authorList>
    </citation>
    <scope>NUCLEOTIDE SEQUENCE [LARGE SCALE GENOMIC DNA]</scope>
    <source>
        <strain evidence="2">MTCC 8252</strain>
    </source>
</reference>
<dbReference type="InterPro" id="IPR006016">
    <property type="entry name" value="UspA"/>
</dbReference>
<sequence>MYSSILVYADDAEHALEAVKHVQQPSHKLEEVTFLYIHPVSAHLPESLPDRIRLVEQLYAHSDFFHEAKDYLDKLNIKHKTVIRMGNPAQEISLITQFDRYDCLVVAKAASEEAAAAITQKAKCPVVHVDSFNRSVDR</sequence>
<comment type="caution">
    <text evidence="2">The sequence shown here is derived from an EMBL/GenBank/DDBJ whole genome shotgun (WGS) entry which is preliminary data.</text>
</comment>
<evidence type="ECO:0000313" key="2">
    <source>
        <dbReference type="EMBL" id="KKB34349.1"/>
    </source>
</evidence>
<dbReference type="RefSeq" id="WP_040037296.1">
    <property type="nucleotide sequence ID" value="NZ_JWIQ02000039.1"/>
</dbReference>
<organism evidence="2 3">
    <name type="scientific">Bacillus thermotolerans</name>
    <name type="common">Quasibacillus thermotolerans</name>
    <dbReference type="NCBI Taxonomy" id="1221996"/>
    <lineage>
        <taxon>Bacteria</taxon>
        <taxon>Bacillati</taxon>
        <taxon>Bacillota</taxon>
        <taxon>Bacilli</taxon>
        <taxon>Bacillales</taxon>
        <taxon>Bacillaceae</taxon>
        <taxon>Bacillus</taxon>
    </lineage>
</organism>
<dbReference type="InterPro" id="IPR014729">
    <property type="entry name" value="Rossmann-like_a/b/a_fold"/>
</dbReference>
<dbReference type="Proteomes" id="UP000031563">
    <property type="component" value="Unassembled WGS sequence"/>
</dbReference>
<keyword evidence="3" id="KW-1185">Reference proteome</keyword>
<dbReference type="AlphaFoldDB" id="A0A0F5HLT3"/>
<proteinExistence type="predicted"/>
<gene>
    <name evidence="2" type="ORF">QY95_03960</name>
</gene>